<evidence type="ECO:0000313" key="2">
    <source>
        <dbReference type="Proteomes" id="UP000694050"/>
    </source>
</evidence>
<dbReference type="Proteomes" id="UP000694050">
    <property type="component" value="Unassembled WGS sequence"/>
</dbReference>
<accession>A0A8J5PDF5</accession>
<comment type="caution">
    <text evidence="1">The sequence shown here is derived from an EMBL/GenBank/DDBJ whole genome shotgun (WGS) entry which is preliminary data.</text>
</comment>
<organism evidence="1 2">
    <name type="scientific">Fusarium oxysporum f. sp. rapae</name>
    <dbReference type="NCBI Taxonomy" id="485398"/>
    <lineage>
        <taxon>Eukaryota</taxon>
        <taxon>Fungi</taxon>
        <taxon>Dikarya</taxon>
        <taxon>Ascomycota</taxon>
        <taxon>Pezizomycotina</taxon>
        <taxon>Sordariomycetes</taxon>
        <taxon>Hypocreomycetidae</taxon>
        <taxon>Hypocreales</taxon>
        <taxon>Nectriaceae</taxon>
        <taxon>Fusarium</taxon>
        <taxon>Fusarium oxysporum species complex</taxon>
    </lineage>
</organism>
<reference evidence="1" key="1">
    <citation type="submission" date="2021-04" db="EMBL/GenBank/DDBJ databases">
        <title>First draft genome resource for Brassicaceae pathogens Fusarium oxysporum f. sp. raphani and Fusarium oxysporum f. sp. rapae.</title>
        <authorList>
            <person name="Asai S."/>
        </authorList>
    </citation>
    <scope>NUCLEOTIDE SEQUENCE</scope>
    <source>
        <strain evidence="1">Tf1208</strain>
    </source>
</reference>
<evidence type="ECO:0000313" key="1">
    <source>
        <dbReference type="EMBL" id="KAG7416957.1"/>
    </source>
</evidence>
<protein>
    <submittedName>
        <fullName evidence="1">Uncharacterized protein</fullName>
    </submittedName>
</protein>
<dbReference type="EMBL" id="JAELUQ010000003">
    <property type="protein sequence ID" value="KAG7416957.1"/>
    <property type="molecule type" value="Genomic_DNA"/>
</dbReference>
<gene>
    <name evidence="1" type="ORF">Forpe1208_v005413</name>
</gene>
<name>A0A8J5PDF5_FUSOX</name>
<dbReference type="AlphaFoldDB" id="A0A8J5PDF5"/>
<proteinExistence type="predicted"/>
<sequence length="227" mass="25440">MLLYRRIASQFVQHFGIGHGHGILWKPIKNTFLNHVDQGITAATHSSRILSLLQAEAGIFKRCWLIIFQVYTSCVILLHSVAQKQVHVFPHSFWEDDLAQARICLDLVSFCGTVDPVALRFQDCLVPIHDNLASYMRPSTSISSPSNPLSLAYIFGIPSTADADRASLSLKLLIMLCQPFGNVDSTRGSNDDLCLLWQSFTTQHEQMQGAEPLGWKLDSCPPFQWDP</sequence>